<dbReference type="CDD" id="cd10551">
    <property type="entry name" value="PsrB"/>
    <property type="match status" value="1"/>
</dbReference>
<dbReference type="InterPro" id="IPR030948">
    <property type="entry name" value="TAT_var_transloc_signal_dom"/>
</dbReference>
<dbReference type="Gene3D" id="3.40.228.10">
    <property type="entry name" value="Dimethylsulfoxide Reductase, domain 2"/>
    <property type="match status" value="1"/>
</dbReference>
<dbReference type="EMBL" id="JAZGLY010000004">
    <property type="protein sequence ID" value="MEE6187471.1"/>
    <property type="molecule type" value="Genomic_DNA"/>
</dbReference>
<dbReference type="NCBIfam" id="TIGR04519">
    <property type="entry name" value="MoCo_extend_TAT"/>
    <property type="match status" value="1"/>
</dbReference>
<dbReference type="PANTHER" id="PTHR42783">
    <property type="entry name" value="GLUTAMATE SYNTHASE [NADPH] SMALL CHAIN"/>
    <property type="match status" value="1"/>
</dbReference>
<accession>A0ABU7RHN3</accession>
<dbReference type="InterPro" id="IPR017896">
    <property type="entry name" value="4Fe4S_Fe-S-bd"/>
</dbReference>
<proteinExistence type="predicted"/>
<dbReference type="PANTHER" id="PTHR42783:SF3">
    <property type="entry name" value="GLUTAMATE SYNTHASE [NADPH] SMALL CHAIN-RELATED"/>
    <property type="match status" value="1"/>
</dbReference>
<dbReference type="Gene3D" id="3.30.2070.10">
    <property type="entry name" value="Formate dehydrogenase/DMSO reductase"/>
    <property type="match status" value="1"/>
</dbReference>
<dbReference type="RefSeq" id="WP_330974877.1">
    <property type="nucleotide sequence ID" value="NZ_JAZGLY010000004.1"/>
</dbReference>
<keyword evidence="4" id="KW-1185">Reference proteome</keyword>
<organism evidence="3 4">
    <name type="scientific">Niabella digestorum</name>
    <dbReference type="NCBI Taxonomy" id="3117701"/>
    <lineage>
        <taxon>Bacteria</taxon>
        <taxon>Pseudomonadati</taxon>
        <taxon>Bacteroidota</taxon>
        <taxon>Chitinophagia</taxon>
        <taxon>Chitinophagales</taxon>
        <taxon>Chitinophagaceae</taxon>
        <taxon>Niabella</taxon>
    </lineage>
</organism>
<dbReference type="CDD" id="cd02784">
    <property type="entry name" value="MopB_CT_PHLH"/>
    <property type="match status" value="1"/>
</dbReference>
<evidence type="ECO:0000313" key="3">
    <source>
        <dbReference type="EMBL" id="MEE6187471.1"/>
    </source>
</evidence>
<feature type="region of interest" description="Disordered" evidence="1">
    <location>
        <begin position="1043"/>
        <end position="1072"/>
    </location>
</feature>
<dbReference type="Proteomes" id="UP001357452">
    <property type="component" value="Unassembled WGS sequence"/>
</dbReference>
<dbReference type="Pfam" id="PF12838">
    <property type="entry name" value="Fer4_7"/>
    <property type="match status" value="1"/>
</dbReference>
<feature type="domain" description="4Fe-4S ferredoxin-type" evidence="2">
    <location>
        <begin position="842"/>
        <end position="873"/>
    </location>
</feature>
<evidence type="ECO:0000259" key="2">
    <source>
        <dbReference type="PROSITE" id="PS51379"/>
    </source>
</evidence>
<reference evidence="3 4" key="1">
    <citation type="submission" date="2024-01" db="EMBL/GenBank/DDBJ databases">
        <title>Niabella digestum sp. nov., isolated from waste digestion system.</title>
        <authorList>
            <person name="Zhang L."/>
        </authorList>
    </citation>
    <scope>NUCLEOTIDE SEQUENCE [LARGE SCALE GENOMIC DNA]</scope>
    <source>
        <strain evidence="3 4">A18</strain>
    </source>
</reference>
<protein>
    <submittedName>
        <fullName evidence="3">TAT-variant-translocated molybdopterin oxidoreductase</fullName>
    </submittedName>
</protein>
<dbReference type="SUPFAM" id="SSF53706">
    <property type="entry name" value="Formate dehydrogenase/DMSO reductase, domains 1-3"/>
    <property type="match status" value="1"/>
</dbReference>
<dbReference type="Gene3D" id="3.30.70.20">
    <property type="match status" value="2"/>
</dbReference>
<dbReference type="SUPFAM" id="SSF54862">
    <property type="entry name" value="4Fe-4S ferredoxins"/>
    <property type="match status" value="1"/>
</dbReference>
<evidence type="ECO:0000313" key="4">
    <source>
        <dbReference type="Proteomes" id="UP001357452"/>
    </source>
</evidence>
<gene>
    <name evidence="3" type="ORF">V2H41_09310</name>
</gene>
<dbReference type="PROSITE" id="PS51379">
    <property type="entry name" value="4FE4S_FER_2"/>
    <property type="match status" value="2"/>
</dbReference>
<dbReference type="Gene3D" id="3.40.50.740">
    <property type="match status" value="1"/>
</dbReference>
<name>A0ABU7RHN3_9BACT</name>
<sequence>MSNKYWQGFGEINDPENFQKRVRDEFRDELPFEDFDSKGLLDAKTPRRDFLKYLGFSTAAATLAASCKTKVREAIPYAFKPENIVPGEAQYYATTFVQDGDVVPVLARVRDGRPILIEGNDLSFTKGSTTPRIQASVLDLYDKYRITHPKHRVGDKLNEVPTFEALDKNIIEAIKAAGGQVVLLTSTINSPSALKVIDDFKAAYPNFKHIQYDAVSYSALLLANEISFGKRAIPSYRFENASKVVVSLGADFLGTWLSPVDFQQGYVQNRKIDENNPQMSKHYQFESFLSLTGANADERFNHRQSETGLVALALAAAVGVPGISAPTIANPKLKAGIEKVAKDLLNNKGQSLVVCGSNDVNVQVVVNAINAAIGAYGTTIDWSAPVNYRKGIDKDFADLLTEMENGAVGTLLIYGANPVYTWPDQERVKKALAKVKLKISFNEKQDETSAYCDYLVPTHHYLESWGDGEAAPGKIGFMQPTIAPLFKTRQWQESLLVWAGKSETYADYFRNYWISRLGGETAYIKCLQDGVWQTESTGASAGSYSASGLEAAVAAINAAPKSTQKEVVLYQSNAIGAGTHPANPWLQELPDPITKITWDNYAMISVAIADELKIDYKSNDYEYYPHKPIINVKVGGKELELPIIVVPGMDADTIAVALGYGRTTTLGATYVDENKEDGKLGVDVYPLASFNGTTVNHFAINAELTNTGKKYKLAQTQIHNSYEGRVEVVRETTMATFLKDKNQFKDHADKLYETFTGKKGATREDFVKAGTLYKEHRAEGIKWGMSIDMNACIGCGACVIACHAENNVPVVGKSEVLRYHDMHWLRIDRYYVSDENDPNELKGVVFQPVMCQHCDNAPCENVCPVAATNHSNEGLNQMAYNRCIGTRYCANNCPFKVRRFNWLDYTGADSFPNNQDQKLVGKFDPAVFYMNDELTRMVLNPDVTVRSRGVMEKCSFCIQRLQHGKLDAKKNGEPLSDKHVKIACATACPANAIVFGNVNDPESAISKERENNPLRTFYVLEQLHVLPNVNYLAKIRNTDEIIASDDHHGDSDHKEAGHASEKHEAAAEGAHH</sequence>
<feature type="domain" description="4Fe-4S ferredoxin-type" evidence="2">
    <location>
        <begin position="783"/>
        <end position="813"/>
    </location>
</feature>
<comment type="caution">
    <text evidence="3">The sequence shown here is derived from an EMBL/GenBank/DDBJ whole genome shotgun (WGS) entry which is preliminary data.</text>
</comment>
<evidence type="ECO:0000256" key="1">
    <source>
        <dbReference type="SAM" id="MobiDB-lite"/>
    </source>
</evidence>